<dbReference type="Gene3D" id="2.130.10.10">
    <property type="entry name" value="YVTN repeat-like/Quinoprotein amine dehydrogenase"/>
    <property type="match status" value="1"/>
</dbReference>
<keyword evidence="2" id="KW-1185">Reference proteome</keyword>
<dbReference type="SUPFAM" id="SSF50978">
    <property type="entry name" value="WD40 repeat-like"/>
    <property type="match status" value="1"/>
</dbReference>
<name>A0AAV1S242_9ROSI</name>
<dbReference type="GO" id="GO:0019905">
    <property type="term" value="F:syntaxin binding"/>
    <property type="evidence" value="ECO:0007669"/>
    <property type="project" value="TreeGrafter"/>
</dbReference>
<dbReference type="GO" id="GO:0005096">
    <property type="term" value="F:GTPase activator activity"/>
    <property type="evidence" value="ECO:0007669"/>
    <property type="project" value="TreeGrafter"/>
</dbReference>
<dbReference type="Proteomes" id="UP001314170">
    <property type="component" value="Unassembled WGS sequence"/>
</dbReference>
<dbReference type="InterPro" id="IPR036322">
    <property type="entry name" value="WD40_repeat_dom_sf"/>
</dbReference>
<dbReference type="PANTHER" id="PTHR10241:SF25">
    <property type="entry name" value="TOMOSYN, ISOFORM C"/>
    <property type="match status" value="1"/>
</dbReference>
<reference evidence="1 2" key="1">
    <citation type="submission" date="2024-01" db="EMBL/GenBank/DDBJ databases">
        <authorList>
            <person name="Waweru B."/>
        </authorList>
    </citation>
    <scope>NUCLEOTIDE SEQUENCE [LARGE SCALE GENOMIC DNA]</scope>
</reference>
<dbReference type="GO" id="GO:0005737">
    <property type="term" value="C:cytoplasm"/>
    <property type="evidence" value="ECO:0007669"/>
    <property type="project" value="TreeGrafter"/>
</dbReference>
<organism evidence="1 2">
    <name type="scientific">Dovyalis caffra</name>
    <dbReference type="NCBI Taxonomy" id="77055"/>
    <lineage>
        <taxon>Eukaryota</taxon>
        <taxon>Viridiplantae</taxon>
        <taxon>Streptophyta</taxon>
        <taxon>Embryophyta</taxon>
        <taxon>Tracheophyta</taxon>
        <taxon>Spermatophyta</taxon>
        <taxon>Magnoliopsida</taxon>
        <taxon>eudicotyledons</taxon>
        <taxon>Gunneridae</taxon>
        <taxon>Pentapetalae</taxon>
        <taxon>rosids</taxon>
        <taxon>fabids</taxon>
        <taxon>Malpighiales</taxon>
        <taxon>Salicaceae</taxon>
        <taxon>Flacourtieae</taxon>
        <taxon>Dovyalis</taxon>
    </lineage>
</organism>
<dbReference type="PANTHER" id="PTHR10241">
    <property type="entry name" value="LETHAL 2 GIANT LARVAE PROTEIN"/>
    <property type="match status" value="1"/>
</dbReference>
<dbReference type="GO" id="GO:0006887">
    <property type="term" value="P:exocytosis"/>
    <property type="evidence" value="ECO:0007669"/>
    <property type="project" value="TreeGrafter"/>
</dbReference>
<accession>A0AAV1S242</accession>
<comment type="caution">
    <text evidence="1">The sequence shown here is derived from an EMBL/GenBank/DDBJ whole genome shotgun (WGS) entry which is preliminary data.</text>
</comment>
<gene>
    <name evidence="1" type="ORF">DCAF_LOCUS17547</name>
</gene>
<evidence type="ECO:0000313" key="1">
    <source>
        <dbReference type="EMBL" id="CAK7343900.1"/>
    </source>
</evidence>
<dbReference type="GO" id="GO:0006893">
    <property type="term" value="P:Golgi to plasma membrane transport"/>
    <property type="evidence" value="ECO:0007669"/>
    <property type="project" value="TreeGrafter"/>
</dbReference>
<dbReference type="InterPro" id="IPR015943">
    <property type="entry name" value="WD40/YVTN_repeat-like_dom_sf"/>
</dbReference>
<dbReference type="AlphaFoldDB" id="A0AAV1S242"/>
<proteinExistence type="predicted"/>
<protein>
    <submittedName>
        <fullName evidence="1">Uncharacterized protein</fullName>
    </submittedName>
</protein>
<dbReference type="EMBL" id="CAWUPB010001160">
    <property type="protein sequence ID" value="CAK7343900.1"/>
    <property type="molecule type" value="Genomic_DNA"/>
</dbReference>
<dbReference type="GO" id="GO:0045159">
    <property type="term" value="F:myosin II binding"/>
    <property type="evidence" value="ECO:0007669"/>
    <property type="project" value="TreeGrafter"/>
</dbReference>
<sequence>MVERSLSMREKAINDGDAGYRSPYLSHAKRALYHLSYIPFGRYQFTMLAAKRLLQKAVQHHNHNHHHHQNNGERGSLTSADLDLQIVMHYGIPSTASLLAFDPIQSLLAIATLDGRIKVIGGDGIEALFTSPKQLPYKNIEKFMLGVIWQFLQNQGILISISVENDIQMSMEMITGTMLHRYIGEEHGSMSVVKYDYEDAKLLQLPYHITANSLKEAAGFLSPDHQPIVGVLPQPCSSGNRQDISRILFVGGDKDLQLKDDSRNDTNIPEDTSYHHLQEKEITALSWASSNGSILAVGYVDGDILFWKTSTASSTRSQQNELSNSNIVKLQLSSAEKRLPIIALHWSTSDRPSSDGNGRLFIYGGDEIGSEEVLTVLTLEWSSRMETVRCTGRVDITLAGSFADMILLPSSGPTEGNHKAALAVLTNPGELRLFDDASLSALLCQQKSKSSVLAMEFPR</sequence>
<evidence type="ECO:0000313" key="2">
    <source>
        <dbReference type="Proteomes" id="UP001314170"/>
    </source>
</evidence>
<dbReference type="GO" id="GO:0005886">
    <property type="term" value="C:plasma membrane"/>
    <property type="evidence" value="ECO:0007669"/>
    <property type="project" value="TreeGrafter"/>
</dbReference>